<feature type="domain" description="Transglutaminase-like" evidence="3">
    <location>
        <begin position="548"/>
        <end position="623"/>
    </location>
</feature>
<gene>
    <name evidence="4" type="ORF">IDH45_27970</name>
</gene>
<dbReference type="InterPro" id="IPR052901">
    <property type="entry name" value="Bact_TGase-like"/>
</dbReference>
<keyword evidence="2" id="KW-0472">Membrane</keyword>
<dbReference type="SMART" id="SM00460">
    <property type="entry name" value="TGc"/>
    <property type="match status" value="1"/>
</dbReference>
<feature type="transmembrane region" description="Helical" evidence="2">
    <location>
        <begin position="38"/>
        <end position="57"/>
    </location>
</feature>
<evidence type="ECO:0000259" key="3">
    <source>
        <dbReference type="SMART" id="SM00460"/>
    </source>
</evidence>
<organism evidence="4 5">
    <name type="scientific">Paenibacillus oceani</name>
    <dbReference type="NCBI Taxonomy" id="2772510"/>
    <lineage>
        <taxon>Bacteria</taxon>
        <taxon>Bacillati</taxon>
        <taxon>Bacillota</taxon>
        <taxon>Bacilli</taxon>
        <taxon>Bacillales</taxon>
        <taxon>Paenibacillaceae</taxon>
        <taxon>Paenibacillus</taxon>
    </lineage>
</organism>
<dbReference type="Pfam" id="PF01841">
    <property type="entry name" value="Transglut_core"/>
    <property type="match status" value="1"/>
</dbReference>
<keyword evidence="2" id="KW-1133">Transmembrane helix</keyword>
<proteinExistence type="predicted"/>
<name>A0A927CHG3_9BACL</name>
<feature type="transmembrane region" description="Helical" evidence="2">
    <location>
        <begin position="690"/>
        <end position="710"/>
    </location>
</feature>
<keyword evidence="5" id="KW-1185">Reference proteome</keyword>
<feature type="transmembrane region" description="Helical" evidence="2">
    <location>
        <begin position="69"/>
        <end position="92"/>
    </location>
</feature>
<dbReference type="InterPro" id="IPR025403">
    <property type="entry name" value="TgpA-like_C"/>
</dbReference>
<evidence type="ECO:0000256" key="1">
    <source>
        <dbReference type="SAM" id="MobiDB-lite"/>
    </source>
</evidence>
<evidence type="ECO:0000313" key="4">
    <source>
        <dbReference type="EMBL" id="MBD2865825.1"/>
    </source>
</evidence>
<reference evidence="4" key="1">
    <citation type="submission" date="2020-09" db="EMBL/GenBank/DDBJ databases">
        <title>A novel bacterium of genus Paenibacillus, isolated from South China Sea.</title>
        <authorList>
            <person name="Huang H."/>
            <person name="Mo K."/>
            <person name="Hu Y."/>
        </authorList>
    </citation>
    <scope>NUCLEOTIDE SEQUENCE</scope>
    <source>
        <strain evidence="4">IB182363</strain>
    </source>
</reference>
<feature type="transmembrane region" description="Helical" evidence="2">
    <location>
        <begin position="144"/>
        <end position="163"/>
    </location>
</feature>
<dbReference type="Gene3D" id="3.10.620.30">
    <property type="match status" value="1"/>
</dbReference>
<keyword evidence="2" id="KW-0812">Transmembrane</keyword>
<dbReference type="SUPFAM" id="SSF54001">
    <property type="entry name" value="Cysteine proteinases"/>
    <property type="match status" value="1"/>
</dbReference>
<accession>A0A927CHG3</accession>
<dbReference type="EMBL" id="JACXJA010000048">
    <property type="protein sequence ID" value="MBD2865825.1"/>
    <property type="molecule type" value="Genomic_DNA"/>
</dbReference>
<dbReference type="PANTHER" id="PTHR42736">
    <property type="entry name" value="PROTEIN-GLUTAMINE GAMMA-GLUTAMYLTRANSFERASE"/>
    <property type="match status" value="1"/>
</dbReference>
<evidence type="ECO:0000256" key="2">
    <source>
        <dbReference type="SAM" id="Phobius"/>
    </source>
</evidence>
<feature type="transmembrane region" description="Helical" evidence="2">
    <location>
        <begin position="169"/>
        <end position="189"/>
    </location>
</feature>
<dbReference type="Pfam" id="PF13559">
    <property type="entry name" value="DUF4129"/>
    <property type="match status" value="1"/>
</dbReference>
<dbReference type="InterPro" id="IPR002931">
    <property type="entry name" value="Transglutaminase-like"/>
</dbReference>
<sequence length="814" mass="87527">MLSSERSYIREGVASVLLFALLLEWLRPLLDMSEWSGVYRISPFLLAFGLFLAVDWVRLSPWIGWPLRMIVCVGIVGFLFDSPGFPGVGWLIHHAGLTMQDAVALADGEFAYFSPENRTMLFLIGWSMMISVIYASVVERQQALWFVAATLLYLLGLQLWPGVNTANAVIRTVWFGFLLMGLLQFSRLVSRFELRHRPSGWPARWLAVVPLLLAAVVAVGLWLPPEASTGVMKPLNSSGLADRLASWANGGTGAAASVAAGTSGPARTGYGEDDSVLGGPVRPDDSVAFYARTEKLTYWRGEAKTLYTGQGWEKGAASSEAAALSAADSGWRGAPIVQEVTLVDAALAGRLFAGGTIVEIERLVARSGRNLAPLDVIERGGAYTSAWSASDPLLSYRVKVAVPPKGGGTSDTVAVRASVPDNSWTLTMAPSEAWTVTAAVHQPAELAPIPVLPEPAAAEAADGEADAAAESARRSESLRDRETFRAELQLPPGLPARVYALADALTAGLTGDAERAQAIESFLQENYTYRMDVPELPKTAADFADTFLFETKVGYCDYFSTSMAVLLRATGIPARWVKGFTSGQVTGTGAGGMLDVTVLNRNAHSWVEAYIPGSGWTVFDPTPVGPDSAPAENAAAVQASALPSAAGAADGDAPLLQRLQQRMAEAGQWLSGFGRQGAGGSDTLSAGMKWTAAALIALLLPLLIMLVRIVRRSPSIRNGPGYPSAGAYTSRRASSFRPFDKLWIRLFGRLGRKKPEHTVREYVESLPLSEVGQREALLDFVKRYEAVRYGAAPVPRTTARGLKELWRRITHGKE</sequence>
<dbReference type="PANTHER" id="PTHR42736:SF1">
    <property type="entry name" value="PROTEIN-GLUTAMINE GAMMA-GLUTAMYLTRANSFERASE"/>
    <property type="match status" value="1"/>
</dbReference>
<feature type="region of interest" description="Disordered" evidence="1">
    <location>
        <begin position="456"/>
        <end position="476"/>
    </location>
</feature>
<protein>
    <submittedName>
        <fullName evidence="4">Transglutaminase domain-containing protein</fullName>
    </submittedName>
</protein>
<dbReference type="RefSeq" id="WP_190931448.1">
    <property type="nucleotide sequence ID" value="NZ_JACXJA010000048.1"/>
</dbReference>
<feature type="transmembrane region" description="Helical" evidence="2">
    <location>
        <begin position="119"/>
        <end position="137"/>
    </location>
</feature>
<dbReference type="AlphaFoldDB" id="A0A927CHG3"/>
<comment type="caution">
    <text evidence="4">The sequence shown here is derived from an EMBL/GenBank/DDBJ whole genome shotgun (WGS) entry which is preliminary data.</text>
</comment>
<dbReference type="Proteomes" id="UP000639396">
    <property type="component" value="Unassembled WGS sequence"/>
</dbReference>
<feature type="transmembrane region" description="Helical" evidence="2">
    <location>
        <begin position="201"/>
        <end position="223"/>
    </location>
</feature>
<feature type="transmembrane region" description="Helical" evidence="2">
    <location>
        <begin position="7"/>
        <end position="26"/>
    </location>
</feature>
<evidence type="ECO:0000313" key="5">
    <source>
        <dbReference type="Proteomes" id="UP000639396"/>
    </source>
</evidence>
<dbReference type="InterPro" id="IPR038765">
    <property type="entry name" value="Papain-like_cys_pep_sf"/>
</dbReference>